<feature type="domain" description="Amine oxidase" evidence="4">
    <location>
        <begin position="18"/>
        <end position="338"/>
    </location>
</feature>
<dbReference type="EMBL" id="CP144913">
    <property type="protein sequence ID" value="WXB77181.1"/>
    <property type="molecule type" value="Genomic_DNA"/>
</dbReference>
<dbReference type="InterPro" id="IPR036188">
    <property type="entry name" value="FAD/NAD-bd_sf"/>
</dbReference>
<evidence type="ECO:0000313" key="5">
    <source>
        <dbReference type="EMBL" id="WXB77181.1"/>
    </source>
</evidence>
<name>A0ABZ2MJD3_9MICO</name>
<gene>
    <name evidence="5" type="ORF">V1351_03710</name>
</gene>
<sequence length="526" mass="56203">MNQQVDAIVIGAGINSMIAASELALAGWSVTLIDERDRIGGFIASDEITLPGYIHDTFSSWHPLFVAGEAYGVLGEQLHKHGLEYANTDDAVTASVSTTHGSVIAHRSVERTVEGFENPNDRAEYVAMLEQFGEDAPHIFGAMGTELGAKTVMRLCWQLWRQQKSAGIERMARSVTQSGRGYARQRFDGWEADQLWAPWLLHAGLAPDQASGGLMFPVMAATMHGFGLPVVVGGAGQFVTAFERLFAEHGVNVITGSRVDSIEVQDGRAVGVRTGGKTLSASKAVLASTGPRQLYEELLRDQDVDHQTRVEVARYRPGRGAMQIHVALSAPLSWSDARLNAVPLVHVSSGSDSTAIACAQAEAGLLPETPTVVVGQQHVLDPGRVPLGCGSLWIQLQELPFTPTGDAAGQLDVADGWTPSVVDGYVDRVFDRIEAHAPGFKLTVRKAVALSPADLAQANRNAVNGDPYGGAAELDQNLLWRPTPRTSRHHTAVKGLWHIGAATHPGPGLGGGSGHYVASRLLAKRL</sequence>
<comment type="function">
    <text evidence="1">Probable oxidoreductase that may play a role as regulator of mitochondrial function.</text>
</comment>
<evidence type="ECO:0000256" key="3">
    <source>
        <dbReference type="ARBA" id="ARBA00040298"/>
    </source>
</evidence>
<dbReference type="SUPFAM" id="SSF51905">
    <property type="entry name" value="FAD/NAD(P)-binding domain"/>
    <property type="match status" value="1"/>
</dbReference>
<reference evidence="5 6" key="1">
    <citation type="submission" date="2024-02" db="EMBL/GenBank/DDBJ databases">
        <title>Janibacter sp. nov., isolated from gut of marine sandworm.</title>
        <authorList>
            <person name="Kim B."/>
            <person name="Jun M.O."/>
            <person name="Shin N.-R."/>
        </authorList>
    </citation>
    <scope>NUCLEOTIDE SEQUENCE [LARGE SCALE GENOMIC DNA]</scope>
    <source>
        <strain evidence="5 6">A1S7</strain>
    </source>
</reference>
<comment type="subunit">
    <text evidence="2">Interacts with COX5B; this interaction may contribute to localize PYROXD2 to the inner face of the inner mitochondrial membrane.</text>
</comment>
<dbReference type="InterPro" id="IPR002937">
    <property type="entry name" value="Amino_oxidase"/>
</dbReference>
<dbReference type="Gene3D" id="3.50.50.60">
    <property type="entry name" value="FAD/NAD(P)-binding domain"/>
    <property type="match status" value="2"/>
</dbReference>
<protein>
    <recommendedName>
        <fullName evidence="3">Pyridine nucleotide-disulfide oxidoreductase domain-containing protein 2</fullName>
    </recommendedName>
</protein>
<dbReference type="Pfam" id="PF01593">
    <property type="entry name" value="Amino_oxidase"/>
    <property type="match status" value="1"/>
</dbReference>
<evidence type="ECO:0000313" key="6">
    <source>
        <dbReference type="Proteomes" id="UP001382727"/>
    </source>
</evidence>
<dbReference type="PANTHER" id="PTHR10668:SF105">
    <property type="entry name" value="DEHYDROGENASE-RELATED"/>
    <property type="match status" value="1"/>
</dbReference>
<dbReference type="RefSeq" id="WP_338750832.1">
    <property type="nucleotide sequence ID" value="NZ_CP144913.1"/>
</dbReference>
<accession>A0ABZ2MJD3</accession>
<evidence type="ECO:0000256" key="2">
    <source>
        <dbReference type="ARBA" id="ARBA00038825"/>
    </source>
</evidence>
<keyword evidence="6" id="KW-1185">Reference proteome</keyword>
<proteinExistence type="predicted"/>
<organism evidence="5 6">
    <name type="scientific">Janibacter alittae</name>
    <dbReference type="NCBI Taxonomy" id="3115209"/>
    <lineage>
        <taxon>Bacteria</taxon>
        <taxon>Bacillati</taxon>
        <taxon>Actinomycetota</taxon>
        <taxon>Actinomycetes</taxon>
        <taxon>Micrococcales</taxon>
        <taxon>Intrasporangiaceae</taxon>
        <taxon>Janibacter</taxon>
    </lineage>
</organism>
<evidence type="ECO:0000259" key="4">
    <source>
        <dbReference type="Pfam" id="PF01593"/>
    </source>
</evidence>
<dbReference type="PANTHER" id="PTHR10668">
    <property type="entry name" value="PHYTOENE DEHYDROGENASE"/>
    <property type="match status" value="1"/>
</dbReference>
<evidence type="ECO:0000256" key="1">
    <source>
        <dbReference type="ARBA" id="ARBA00037217"/>
    </source>
</evidence>
<dbReference type="Proteomes" id="UP001382727">
    <property type="component" value="Chromosome"/>
</dbReference>